<name>A0A6V6Z7U8_9FLAO</name>
<accession>A0A6V6Z7U8</accession>
<dbReference type="AlphaFoldDB" id="A0A6V6Z7U8"/>
<evidence type="ECO:0000313" key="2">
    <source>
        <dbReference type="EMBL" id="CAD0007857.1"/>
    </source>
</evidence>
<evidence type="ECO:0000313" key="3">
    <source>
        <dbReference type="Proteomes" id="UP000530060"/>
    </source>
</evidence>
<feature type="transmembrane region" description="Helical" evidence="1">
    <location>
        <begin position="123"/>
        <end position="139"/>
    </location>
</feature>
<keyword evidence="3" id="KW-1185">Reference proteome</keyword>
<feature type="transmembrane region" description="Helical" evidence="1">
    <location>
        <begin position="87"/>
        <end position="111"/>
    </location>
</feature>
<comment type="caution">
    <text evidence="2">The sequence shown here is derived from an EMBL/GenBank/DDBJ whole genome shotgun (WGS) entry which is preliminary data.</text>
</comment>
<evidence type="ECO:0000256" key="1">
    <source>
        <dbReference type="SAM" id="Phobius"/>
    </source>
</evidence>
<protein>
    <submittedName>
        <fullName evidence="2">Uncharacterized protein</fullName>
    </submittedName>
</protein>
<dbReference type="Proteomes" id="UP000530060">
    <property type="component" value="Unassembled WGS sequence"/>
</dbReference>
<dbReference type="EMBL" id="CAIJDP010000084">
    <property type="protein sequence ID" value="CAD0007857.1"/>
    <property type="molecule type" value="Genomic_DNA"/>
</dbReference>
<keyword evidence="1" id="KW-0472">Membrane</keyword>
<proteinExistence type="predicted"/>
<gene>
    <name evidence="2" type="ORF">FLAT13_04078</name>
</gene>
<organism evidence="2 3">
    <name type="scientific">Flavobacterium salmonis</name>
    <dbReference type="NCBI Taxonomy" id="2654844"/>
    <lineage>
        <taxon>Bacteria</taxon>
        <taxon>Pseudomonadati</taxon>
        <taxon>Bacteroidota</taxon>
        <taxon>Flavobacteriia</taxon>
        <taxon>Flavobacteriales</taxon>
        <taxon>Flavobacteriaceae</taxon>
        <taxon>Flavobacterium</taxon>
    </lineage>
</organism>
<reference evidence="2 3" key="1">
    <citation type="submission" date="2020-06" db="EMBL/GenBank/DDBJ databases">
        <authorList>
            <person name="Criscuolo A."/>
        </authorList>
    </citation>
    <scope>NUCLEOTIDE SEQUENCE [LARGE SCALE GENOMIC DNA]</scope>
    <source>
        <strain evidence="3">CIP 111411</strain>
    </source>
</reference>
<keyword evidence="1" id="KW-1133">Transmembrane helix</keyword>
<sequence>MKSKLSITEFRNRLKDNTKIGRSDIQLSLGIFSIFFLSSKIFYGEFDHSTFRLTINYNFTSGFYIIKGKYQNIDNKLKLNYIIEPMSRIGIIWIKCFPFVALIGFNCFYFFNLKNVPNEINILFNSFIAFIIFFSRWDIKRKKKNLEQKFIEIFEINE</sequence>
<keyword evidence="1" id="KW-0812">Transmembrane</keyword>